<reference evidence="3 6" key="2">
    <citation type="submission" date="2019-12" db="EMBL/GenBank/DDBJ databases">
        <authorList>
            <person name="Zheng J."/>
        </authorList>
    </citation>
    <scope>NUCLEOTIDE SEQUENCE [LARGE SCALE GENOMIC DNA]</scope>
    <source>
        <strain evidence="3 6">DSM 27347</strain>
    </source>
</reference>
<feature type="region of interest" description="Disordered" evidence="1">
    <location>
        <begin position="36"/>
        <end position="62"/>
    </location>
</feature>
<evidence type="ECO:0000313" key="3">
    <source>
        <dbReference type="EMBL" id="MWC42778.1"/>
    </source>
</evidence>
<proteinExistence type="predicted"/>
<evidence type="ECO:0000256" key="1">
    <source>
        <dbReference type="SAM" id="MobiDB-lite"/>
    </source>
</evidence>
<dbReference type="EMBL" id="WSUT01000005">
    <property type="protein sequence ID" value="MWC42778.1"/>
    <property type="molecule type" value="Genomic_DNA"/>
</dbReference>
<evidence type="ECO:0000313" key="6">
    <source>
        <dbReference type="Proteomes" id="UP000436801"/>
    </source>
</evidence>
<gene>
    <name evidence="3" type="ORF">GQR91_03785</name>
    <name evidence="4" type="ORF">SAMN05216557_101785</name>
</gene>
<keyword evidence="2" id="KW-0732">Signal</keyword>
<dbReference type="RefSeq" id="WP_149681218.1">
    <property type="nucleotide sequence ID" value="NZ_FNBI01000001.1"/>
</dbReference>
<evidence type="ECO:0000313" key="5">
    <source>
        <dbReference type="Proteomes" id="UP000323502"/>
    </source>
</evidence>
<dbReference type="AlphaFoldDB" id="A0A1G7GA84"/>
<dbReference type="Proteomes" id="UP000436801">
    <property type="component" value="Unassembled WGS sequence"/>
</dbReference>
<evidence type="ECO:0000256" key="2">
    <source>
        <dbReference type="SAM" id="SignalP"/>
    </source>
</evidence>
<name>A0A1G7GA84_9SPHN</name>
<dbReference type="EMBL" id="FNBI01000001">
    <property type="protein sequence ID" value="SDE85042.1"/>
    <property type="molecule type" value="Genomic_DNA"/>
</dbReference>
<accession>A0A1G7GA84</accession>
<dbReference type="PROSITE" id="PS51257">
    <property type="entry name" value="PROKAR_LIPOPROTEIN"/>
    <property type="match status" value="1"/>
</dbReference>
<organism evidence="4 5">
    <name type="scientific">Sphingomonas carotinifaciens</name>
    <dbReference type="NCBI Taxonomy" id="1166323"/>
    <lineage>
        <taxon>Bacteria</taxon>
        <taxon>Pseudomonadati</taxon>
        <taxon>Pseudomonadota</taxon>
        <taxon>Alphaproteobacteria</taxon>
        <taxon>Sphingomonadales</taxon>
        <taxon>Sphingomonadaceae</taxon>
        <taxon>Sphingomonas</taxon>
    </lineage>
</organism>
<dbReference type="OrthoDB" id="6985970at2"/>
<evidence type="ECO:0000313" key="4">
    <source>
        <dbReference type="EMBL" id="SDE85042.1"/>
    </source>
</evidence>
<sequence>MILRLLSLSLLVPVVCAGAACSGPAADNEAATNITASGTVQPKTRTPAGDSTTFSGSPRNSVETHQADLVGRYRGVEGMYLVVRHGTSPGKYRLEMQWDLDNKGKFAGVAKDDGIAFTRNGEDLMLRPTDGDATGLKWLAGQKECLTVKPGEGYCRVRLLR</sequence>
<feature type="signal peptide" evidence="2">
    <location>
        <begin position="1"/>
        <end position="25"/>
    </location>
</feature>
<keyword evidence="5" id="KW-1185">Reference proteome</keyword>
<feature type="chain" id="PRO_5036019089" evidence="2">
    <location>
        <begin position="26"/>
        <end position="161"/>
    </location>
</feature>
<reference evidence="4 5" key="1">
    <citation type="submission" date="2016-10" db="EMBL/GenBank/DDBJ databases">
        <authorList>
            <person name="Varghese N."/>
            <person name="Submissions S."/>
        </authorList>
    </citation>
    <scope>NUCLEOTIDE SEQUENCE [LARGE SCALE GENOMIC DNA]</scope>
    <source>
        <strain evidence="4 5">S7-754</strain>
    </source>
</reference>
<protein>
    <submittedName>
        <fullName evidence="4">Uncharacterized protein</fullName>
    </submittedName>
</protein>
<dbReference type="Proteomes" id="UP000323502">
    <property type="component" value="Unassembled WGS sequence"/>
</dbReference>